<protein>
    <recommendedName>
        <fullName evidence="3">Xylose isomerase</fullName>
    </recommendedName>
</protein>
<gene>
    <name evidence="1" type="ORF">JIN84_15865</name>
</gene>
<dbReference type="Gene3D" id="3.20.20.150">
    <property type="entry name" value="Divalent-metal-dependent TIM barrel enzymes"/>
    <property type="match status" value="1"/>
</dbReference>
<evidence type="ECO:0000313" key="2">
    <source>
        <dbReference type="Proteomes" id="UP000600139"/>
    </source>
</evidence>
<organism evidence="1 2">
    <name type="scientific">Luteolibacter yonseiensis</name>
    <dbReference type="NCBI Taxonomy" id="1144680"/>
    <lineage>
        <taxon>Bacteria</taxon>
        <taxon>Pseudomonadati</taxon>
        <taxon>Verrucomicrobiota</taxon>
        <taxon>Verrucomicrobiia</taxon>
        <taxon>Verrucomicrobiales</taxon>
        <taxon>Verrucomicrobiaceae</taxon>
        <taxon>Luteolibacter</taxon>
    </lineage>
</organism>
<reference evidence="1" key="1">
    <citation type="submission" date="2021-01" db="EMBL/GenBank/DDBJ databases">
        <title>Modified the classification status of verrucomicrobia.</title>
        <authorList>
            <person name="Feng X."/>
        </authorList>
    </citation>
    <scope>NUCLEOTIDE SEQUENCE</scope>
    <source>
        <strain evidence="1">JCM 18052</strain>
    </source>
</reference>
<dbReference type="EMBL" id="JAENIK010000012">
    <property type="protein sequence ID" value="MBK1817096.1"/>
    <property type="molecule type" value="Genomic_DNA"/>
</dbReference>
<dbReference type="SUPFAM" id="SSF51658">
    <property type="entry name" value="Xylose isomerase-like"/>
    <property type="match status" value="1"/>
</dbReference>
<evidence type="ECO:0008006" key="3">
    <source>
        <dbReference type="Google" id="ProtNLM"/>
    </source>
</evidence>
<dbReference type="Proteomes" id="UP000600139">
    <property type="component" value="Unassembled WGS sequence"/>
</dbReference>
<proteinExistence type="predicted"/>
<sequence length="338" mass="36306">MSAKIALKPKIQLGVVPTHFKFVGGIVPDENGKFPRDADGALLILSEMKKLGDASPVAMDIVQIPFFASADADEVTEMIDGLKALGLEVHFIIMVGGANPMNPADEDAVVAQLVSSLKAAIKHGIRHVSSTSIEEWMSADTARTGDAFTAAVEQNVKVHMRVYQEAGVEGSCIENWHIEFLRPGEFKTFTNVDRGWSFVKAANLALGKKFFKLLVDAAHCGDSGLSIAENEKLIAEIAAAGEFGIFHASAKTTRGCLSTDDGWIGALLTAAAKSGELKHVFVEVFDHEDPALELVRKLDPGHGVDTRDGRSYMQVTADGLGDVAHRLNNLKVRGFLNA</sequence>
<name>A0A934R6F0_9BACT</name>
<dbReference type="AlphaFoldDB" id="A0A934R6F0"/>
<keyword evidence="2" id="KW-1185">Reference proteome</keyword>
<evidence type="ECO:0000313" key="1">
    <source>
        <dbReference type="EMBL" id="MBK1817096.1"/>
    </source>
</evidence>
<accession>A0A934R6F0</accession>
<dbReference type="RefSeq" id="WP_200352051.1">
    <property type="nucleotide sequence ID" value="NZ_BAABHZ010000001.1"/>
</dbReference>
<comment type="caution">
    <text evidence="1">The sequence shown here is derived from an EMBL/GenBank/DDBJ whole genome shotgun (WGS) entry which is preliminary data.</text>
</comment>
<dbReference type="InterPro" id="IPR036237">
    <property type="entry name" value="Xyl_isomerase-like_sf"/>
</dbReference>